<dbReference type="OrthoDB" id="1521722at2"/>
<sequence length="1505" mass="168058">MNKKCILILLLISLCALLPPPGKLSAQTADQEVFLQFRHEGVVNTFVSSIYYQDRFYLSVSDLFSALSIDLNVDTGRMQLSGNFIGRGQYLIQLDSRTRTAEFNDRTLQLTADDYIMSDLGYYLSPEIFYELFDMEFMIDFNNLVLTLESDDTMPVVAQLERERRRERMLRTQRELRRDFFPLQFGRNKQSFYGGYFDYNLTGSYNDLGSSFLYNTSLGTELIGGDLQGTIFGNVSENTTAIRSSGLRWRYGILDNELISSVTAGQTTSLGLLPVSYTGVKLTNEPLEPRFLYGETAFNGIVEPGSEVELYRNNSLVDYVMADETGQYRFMVPITYGASNYSIRVYNPTGQVSTRDVRLQVPFNFLPPGEINYTVDAGRLDNPIAGSTDRGFMSRADVTAGLTNRFSALAGVEYFEDFHDGLPTLKAGLSSRLFDNYLISVEAASQAFYRASGSVIYPSNASISLDYTRFNRDGGIYNPARNNSAWRTNLFVPFEIRNLPLFVRFNLSNENRELSSVSRYRVDLNTRVGRANLRLGYRDTQVGSFSFSSSPVARVTASATYNVSRSRTVPTLLRGVFLRAQTNYLPAFSQIEDAEIQISRNIRQTGRLQISMGRNFTGDFNLFRFGFTVDFSSIRSVTTVRSTRTASAFTQSLRGSIGYDPSNKNTLFTNRQQVGRSGTAVRLFVDHNNSGTFEPDSDELIPQNAVRIDRAGGIPVSKDSIHYLSQLQPYRQYNLTINKSVITNPLLVPELENFSIITDPNQYKVIDVPFYTSGIVEGVINRTLDNGTQTGLGGLRLFMRQVNVPEGVEPYEQELRTFSDGSFYAYEIPPGDYVIEPDSTQLAFLDAEPDIGQLEFTVQPLSQGDFVEGLAINVTPEGYREPDETAPFILASLTERPAGSMDLTGLFGQNGPFMLQAASFMEFGDALRFAEQAETVTGIPFDIAYNSRNELYIIRASEMLPAESISAALRGLSELSALAPAVIRDMDPDTLNVSAGAEPYIQLGVFSSLEEADTFIDTRDLALPYDLMVYADPQESVFRVLNGAYGNDTELFDSLQRITLAGSPDEVEPEPGLPAYTFEPDYRFSLSLGEFSNADSARAFIDRYSDQINVTLTMVQLDNGSFEVNTEEQTGDWAGLLNLGTDISSITNMPPPVARILPTLPASEMDEGAEEDDRIERQRVDTTRFRPVELDLAELPADTLIASGLDTLVIRNSGTPVIEILEEEEFIVQPADTATAADPEIRITGPADLPNLEQCTFPVQVGSFGGNRFAREIADSISERIGTDITLYYNQVTDLFALRTEGYETLNDAAEMLNRFRDTDPYNQYAIVGQCVPEGSESDYKPVQYLIDLGRFSNTEQAEAFIGTLPSELQQNTFLRSDGEDGAETVYSGPFERYSAAEEVRDALIRSGVADSISIIMDPDTRNRFSLQFRVFLGTYGPENPLEEIADRLEQVTGRRVTIRMDNVDTAYLFEENVYGLWSRFLEELDMISGRTSSSDSAEIFIIDE</sequence>
<dbReference type="EMBL" id="QGGB01000005">
    <property type="protein sequence ID" value="PWN06941.1"/>
    <property type="molecule type" value="Genomic_DNA"/>
</dbReference>
<comment type="caution">
    <text evidence="3">The sequence shown here is derived from an EMBL/GenBank/DDBJ whole genome shotgun (WGS) entry which is preliminary data.</text>
</comment>
<accession>A0A316TTI3</accession>
<keyword evidence="1" id="KW-0732">Signal</keyword>
<dbReference type="InterPro" id="IPR036680">
    <property type="entry name" value="SPOR-like_sf"/>
</dbReference>
<dbReference type="RefSeq" id="WP_109646290.1">
    <property type="nucleotide sequence ID" value="NZ_QGGB01000005.1"/>
</dbReference>
<reference evidence="3 4" key="1">
    <citation type="submission" date="2018-05" db="EMBL/GenBank/DDBJ databases">
        <title>Rhodohalobacter halophilus gen. nov., sp. nov., a moderately halophilic member of the family Balneolaceae.</title>
        <authorList>
            <person name="Liu Z.-W."/>
        </authorList>
    </citation>
    <scope>NUCLEOTIDE SEQUENCE [LARGE SCALE GENOMIC DNA]</scope>
    <source>
        <strain evidence="3 4">8A47</strain>
    </source>
</reference>
<dbReference type="Proteomes" id="UP000245533">
    <property type="component" value="Unassembled WGS sequence"/>
</dbReference>
<feature type="domain" description="SPOR" evidence="2">
    <location>
        <begin position="1339"/>
        <end position="1417"/>
    </location>
</feature>
<dbReference type="InterPro" id="IPR007730">
    <property type="entry name" value="SPOR-like_dom"/>
</dbReference>
<dbReference type="GO" id="GO:0042834">
    <property type="term" value="F:peptidoglycan binding"/>
    <property type="evidence" value="ECO:0007669"/>
    <property type="project" value="InterPro"/>
</dbReference>
<organism evidence="3 4">
    <name type="scientific">Rhodohalobacter mucosus</name>
    <dbReference type="NCBI Taxonomy" id="2079485"/>
    <lineage>
        <taxon>Bacteria</taxon>
        <taxon>Pseudomonadati</taxon>
        <taxon>Balneolota</taxon>
        <taxon>Balneolia</taxon>
        <taxon>Balneolales</taxon>
        <taxon>Balneolaceae</taxon>
        <taxon>Rhodohalobacter</taxon>
    </lineage>
</organism>
<evidence type="ECO:0000259" key="2">
    <source>
        <dbReference type="PROSITE" id="PS51724"/>
    </source>
</evidence>
<evidence type="ECO:0000313" key="4">
    <source>
        <dbReference type="Proteomes" id="UP000245533"/>
    </source>
</evidence>
<keyword evidence="4" id="KW-1185">Reference proteome</keyword>
<dbReference type="SUPFAM" id="SSF110997">
    <property type="entry name" value="Sporulation related repeat"/>
    <property type="match status" value="1"/>
</dbReference>
<proteinExistence type="predicted"/>
<evidence type="ECO:0000256" key="1">
    <source>
        <dbReference type="SAM" id="SignalP"/>
    </source>
</evidence>
<feature type="signal peptide" evidence="1">
    <location>
        <begin position="1"/>
        <end position="25"/>
    </location>
</feature>
<name>A0A316TTI3_9BACT</name>
<feature type="chain" id="PRO_5016427160" description="SPOR domain-containing protein" evidence="1">
    <location>
        <begin position="26"/>
        <end position="1505"/>
    </location>
</feature>
<dbReference type="PROSITE" id="PS51724">
    <property type="entry name" value="SPOR"/>
    <property type="match status" value="1"/>
</dbReference>
<evidence type="ECO:0000313" key="3">
    <source>
        <dbReference type="EMBL" id="PWN06941.1"/>
    </source>
</evidence>
<gene>
    <name evidence="3" type="ORF">DDZ15_06615</name>
</gene>
<protein>
    <recommendedName>
        <fullName evidence="2">SPOR domain-containing protein</fullName>
    </recommendedName>
</protein>